<organism evidence="2 3">
    <name type="scientific">Kingella kingae</name>
    <dbReference type="NCBI Taxonomy" id="504"/>
    <lineage>
        <taxon>Bacteria</taxon>
        <taxon>Pseudomonadati</taxon>
        <taxon>Pseudomonadota</taxon>
        <taxon>Betaproteobacteria</taxon>
        <taxon>Neisseriales</taxon>
        <taxon>Neisseriaceae</taxon>
        <taxon>Kingella</taxon>
    </lineage>
</organism>
<keyword evidence="1" id="KW-1133">Transmembrane helix</keyword>
<evidence type="ECO:0000313" key="3">
    <source>
        <dbReference type="Proteomes" id="UP000248598"/>
    </source>
</evidence>
<evidence type="ECO:0008006" key="4">
    <source>
        <dbReference type="Google" id="ProtNLM"/>
    </source>
</evidence>
<reference evidence="2 3" key="1">
    <citation type="submission" date="2018-06" db="EMBL/GenBank/DDBJ databases">
        <authorList>
            <consortium name="Pathogen Informatics"/>
            <person name="Doyle S."/>
        </authorList>
    </citation>
    <scope>NUCLEOTIDE SEQUENCE [LARGE SCALE GENOMIC DNA]</scope>
    <source>
        <strain evidence="2 3">NCTC10529</strain>
    </source>
</reference>
<proteinExistence type="predicted"/>
<dbReference type="EMBL" id="LS483426">
    <property type="protein sequence ID" value="SQH25886.1"/>
    <property type="molecule type" value="Genomic_DNA"/>
</dbReference>
<keyword evidence="1" id="KW-0812">Transmembrane</keyword>
<keyword evidence="1" id="KW-0472">Membrane</keyword>
<gene>
    <name evidence="2" type="ORF">NCTC10529_02101</name>
</gene>
<feature type="transmembrane region" description="Helical" evidence="1">
    <location>
        <begin position="74"/>
        <end position="96"/>
    </location>
</feature>
<name>A0AAX2J750_KINKI</name>
<dbReference type="AlphaFoldDB" id="A0AAX2J750"/>
<protein>
    <recommendedName>
        <fullName evidence="4">MFS transporter</fullName>
    </recommendedName>
</protein>
<accession>A0AAX2J750</accession>
<evidence type="ECO:0000256" key="1">
    <source>
        <dbReference type="SAM" id="Phobius"/>
    </source>
</evidence>
<sequence>MSFLDCSHSIAPHDYNRWLVPPAALAVHLSIGQIYAYSVFNAPLTKLIGITQSAPDDWKLTTVGWVFSIALAVWWRWLLVGVPLAYGMIMVFIKVFDLF</sequence>
<dbReference type="Proteomes" id="UP000248598">
    <property type="component" value="Chromosome 1"/>
</dbReference>
<evidence type="ECO:0000313" key="2">
    <source>
        <dbReference type="EMBL" id="SQH25886.1"/>
    </source>
</evidence>